<dbReference type="Pfam" id="PF13279">
    <property type="entry name" value="4HBT_2"/>
    <property type="match status" value="1"/>
</dbReference>
<feature type="coiled-coil region" evidence="2">
    <location>
        <begin position="17"/>
        <end position="58"/>
    </location>
</feature>
<evidence type="ECO:0000313" key="5">
    <source>
        <dbReference type="Proteomes" id="UP000070133"/>
    </source>
</evidence>
<accession>A0A139HQU6</accession>
<evidence type="ECO:0000313" key="4">
    <source>
        <dbReference type="EMBL" id="KXT04779.1"/>
    </source>
</evidence>
<dbReference type="PANTHER" id="PTHR12475:SF4">
    <property type="entry name" value="PROTEIN THEM6"/>
    <property type="match status" value="1"/>
</dbReference>
<proteinExistence type="inferred from homology"/>
<organism evidence="4 5">
    <name type="scientific">Pseudocercospora eumusae</name>
    <dbReference type="NCBI Taxonomy" id="321146"/>
    <lineage>
        <taxon>Eukaryota</taxon>
        <taxon>Fungi</taxon>
        <taxon>Dikarya</taxon>
        <taxon>Ascomycota</taxon>
        <taxon>Pezizomycotina</taxon>
        <taxon>Dothideomycetes</taxon>
        <taxon>Dothideomycetidae</taxon>
        <taxon>Mycosphaerellales</taxon>
        <taxon>Mycosphaerellaceae</taxon>
        <taxon>Pseudocercospora</taxon>
    </lineage>
</organism>
<dbReference type="CDD" id="cd00586">
    <property type="entry name" value="4HBT"/>
    <property type="match status" value="1"/>
</dbReference>
<dbReference type="EMBL" id="LFZN01000018">
    <property type="protein sequence ID" value="KXT04779.1"/>
    <property type="molecule type" value="Genomic_DNA"/>
</dbReference>
<name>A0A139HQU6_9PEZI</name>
<dbReference type="InterPro" id="IPR051490">
    <property type="entry name" value="THEM6_lcsJ_thioesterase"/>
</dbReference>
<evidence type="ECO:0000256" key="2">
    <source>
        <dbReference type="SAM" id="Coils"/>
    </source>
</evidence>
<reference evidence="4 5" key="1">
    <citation type="submission" date="2015-07" db="EMBL/GenBank/DDBJ databases">
        <title>Comparative genomics of the Sigatoka disease complex on banana suggests a link between parallel evolutionary changes in Pseudocercospora fijiensis and Pseudocercospora eumusae and increased virulence on the banana host.</title>
        <authorList>
            <person name="Chang T.-C."/>
            <person name="Salvucci A."/>
            <person name="Crous P.W."/>
            <person name="Stergiopoulos I."/>
        </authorList>
    </citation>
    <scope>NUCLEOTIDE SEQUENCE [LARGE SCALE GENOMIC DNA]</scope>
    <source>
        <strain evidence="4 5">CBS 114824</strain>
    </source>
</reference>
<feature type="compositionally biased region" description="Low complexity" evidence="3">
    <location>
        <begin position="199"/>
        <end position="224"/>
    </location>
</feature>
<evidence type="ECO:0000256" key="3">
    <source>
        <dbReference type="SAM" id="MobiDB-lite"/>
    </source>
</evidence>
<protein>
    <submittedName>
        <fullName evidence="4">Uncharacterized protein</fullName>
    </submittedName>
</protein>
<sequence>MNSKNIINMATPANAFISKLKSDIAMLSSDKLNLEEQNANLQHQNGNLQEEVASLQHKWQVITQLGGNSEGNAINYDKVVALEDEFQRKYMLFQETVVDAHDQVREAKKIASELEQKLEREQKYSADLHRQVVDIRATEKALRAQKAQAEKKAKDANAIALEQTKEVHKAQKQKREWEAKYKRAVISSDVDAGKTTNFKFAPPKAPTKAAAKSASTFGKKTAAARPPAFSKASSKHPGDPPSKPQPPSKGISRLSIGSSANAPFVLDEDEDDIPLAQRSKRKAGYMLQNEEDQDDDEELIPYTIISGWQAFFHCASRHDSVDMSAATRLPAVAGALTVTGGVIAFFSHPAVQAFVTEKFGANAGSKMLKILAGAIALANLKNLPGLWHFRVLRGIIYQLYFQKRAIPPKYAFAPMITESYNTLYDTDYNLHKSNSTYFADLDVARAHYVGAIIRTGLARLNAGDQEGLPRSNIEAKGKYVVALGAVSCFFQRQIEPLQSFEIYTRLLSWDRKWLYTVSHIVKKGAIKPDSYILQPWKNKSRRTNAQKKEEEDLSKHIFASSIARYVFKKGRLTINPEIVLERSRLLPPRPEGIGYPPRAEGNASNAATPFTPATPAVNGEAYGTDISSELDSKLEGVKSAEGNDWTWDNMERERLRGLELASHFDALNGLHNELRAGAVLGKYGDYF</sequence>
<dbReference type="PANTHER" id="PTHR12475">
    <property type="match status" value="1"/>
</dbReference>
<keyword evidence="2" id="KW-0175">Coiled coil</keyword>
<feature type="coiled-coil region" evidence="2">
    <location>
        <begin position="97"/>
        <end position="180"/>
    </location>
</feature>
<dbReference type="AlphaFoldDB" id="A0A139HQU6"/>
<comment type="similarity">
    <text evidence="1">Belongs to the lcsJ thioesterase family.</text>
</comment>
<comment type="caution">
    <text evidence="4">The sequence shown here is derived from an EMBL/GenBank/DDBJ whole genome shotgun (WGS) entry which is preliminary data.</text>
</comment>
<dbReference type="Proteomes" id="UP000070133">
    <property type="component" value="Unassembled WGS sequence"/>
</dbReference>
<feature type="region of interest" description="Disordered" evidence="3">
    <location>
        <begin position="199"/>
        <end position="254"/>
    </location>
</feature>
<gene>
    <name evidence="4" type="ORF">AC578_9702</name>
</gene>
<dbReference type="InterPro" id="IPR029069">
    <property type="entry name" value="HotDog_dom_sf"/>
</dbReference>
<evidence type="ECO:0000256" key="1">
    <source>
        <dbReference type="ARBA" id="ARBA00038476"/>
    </source>
</evidence>
<dbReference type="SUPFAM" id="SSF54637">
    <property type="entry name" value="Thioesterase/thiol ester dehydrase-isomerase"/>
    <property type="match status" value="1"/>
</dbReference>
<keyword evidence="5" id="KW-1185">Reference proteome</keyword>
<dbReference type="OrthoDB" id="265761at2759"/>